<evidence type="ECO:0000256" key="4">
    <source>
        <dbReference type="ARBA" id="ARBA00022741"/>
    </source>
</evidence>
<sequence>MSNEEKLENYLKEIFNLVNSWLTFAEAKNSVLLSIYLGIIYTFIDKLEDSHKLFSTLVLFLIFIGTFVVISSFIPKFTIKSKNKIKNNHINNSVDIFYYDISSNYFTNGNPDVTKYLESLKNNYLFPNTSINFSKLHKDYATEIIINSKIIVSKYEIFKKGLIILIIILSLLGINKVWLIYNQDEYFVTCSNNIILREFPAPNANKKNILKKNEIVKKIEINDEWMKVEYKSEIGWIHKKLLIKK</sequence>
<keyword evidence="6" id="KW-0051">Antiviral defense</keyword>
<feature type="domain" description="SH3b" evidence="9">
    <location>
        <begin position="183"/>
        <end position="245"/>
    </location>
</feature>
<evidence type="ECO:0000256" key="3">
    <source>
        <dbReference type="ARBA" id="ARBA00022692"/>
    </source>
</evidence>
<evidence type="ECO:0000259" key="9">
    <source>
        <dbReference type="SMART" id="SM00287"/>
    </source>
</evidence>
<keyword evidence="3 8" id="KW-0812">Transmembrane</keyword>
<dbReference type="EMBL" id="JAHLFN010000016">
    <property type="protein sequence ID" value="MBU3841763.1"/>
    <property type="molecule type" value="Genomic_DNA"/>
</dbReference>
<keyword evidence="7 8" id="KW-0472">Membrane</keyword>
<organism evidence="10 11">
    <name type="scientific">Candidatus Fusobacterium pullicola</name>
    <dbReference type="NCBI Taxonomy" id="2838601"/>
    <lineage>
        <taxon>Bacteria</taxon>
        <taxon>Fusobacteriati</taxon>
        <taxon>Fusobacteriota</taxon>
        <taxon>Fusobacteriia</taxon>
        <taxon>Fusobacteriales</taxon>
        <taxon>Fusobacteriaceae</taxon>
        <taxon>Fusobacterium</taxon>
    </lineage>
</organism>
<reference evidence="10" key="2">
    <citation type="submission" date="2021-04" db="EMBL/GenBank/DDBJ databases">
        <authorList>
            <person name="Gilroy R."/>
        </authorList>
    </citation>
    <scope>NUCLEOTIDE SEQUENCE</scope>
    <source>
        <strain evidence="10">A6-441</strain>
    </source>
</reference>
<name>A0A9E2KXB7_9FUSO</name>
<keyword evidence="2" id="KW-1003">Cell membrane</keyword>
<evidence type="ECO:0000313" key="10">
    <source>
        <dbReference type="EMBL" id="MBU3841763.1"/>
    </source>
</evidence>
<gene>
    <name evidence="10" type="ORF">IAA47_01985</name>
</gene>
<evidence type="ECO:0000256" key="5">
    <source>
        <dbReference type="ARBA" id="ARBA00022989"/>
    </source>
</evidence>
<feature type="transmembrane region" description="Helical" evidence="8">
    <location>
        <begin position="53"/>
        <end position="74"/>
    </location>
</feature>
<evidence type="ECO:0000256" key="7">
    <source>
        <dbReference type="ARBA" id="ARBA00023136"/>
    </source>
</evidence>
<keyword evidence="4" id="KW-0547">Nucleotide-binding</keyword>
<dbReference type="InterPro" id="IPR043760">
    <property type="entry name" value="PycTM_dom"/>
</dbReference>
<evidence type="ECO:0000256" key="8">
    <source>
        <dbReference type="SAM" id="Phobius"/>
    </source>
</evidence>
<keyword evidence="5 8" id="KW-1133">Transmembrane helix</keyword>
<dbReference type="AlphaFoldDB" id="A0A9E2KXB7"/>
<evidence type="ECO:0000313" key="11">
    <source>
        <dbReference type="Proteomes" id="UP000724657"/>
    </source>
</evidence>
<comment type="subcellular location">
    <subcellularLocation>
        <location evidence="1">Cell membrane</location>
    </subcellularLocation>
</comment>
<dbReference type="Gene3D" id="2.30.30.40">
    <property type="entry name" value="SH3 Domains"/>
    <property type="match status" value="1"/>
</dbReference>
<dbReference type="InterPro" id="IPR003646">
    <property type="entry name" value="SH3-like_bac-type"/>
</dbReference>
<comment type="caution">
    <text evidence="10">The sequence shown here is derived from an EMBL/GenBank/DDBJ whole genome shotgun (WGS) entry which is preliminary data.</text>
</comment>
<evidence type="ECO:0000256" key="1">
    <source>
        <dbReference type="ARBA" id="ARBA00004236"/>
    </source>
</evidence>
<evidence type="ECO:0000256" key="6">
    <source>
        <dbReference type="ARBA" id="ARBA00023118"/>
    </source>
</evidence>
<reference evidence="10" key="1">
    <citation type="journal article" date="2021" name="PeerJ">
        <title>Extensive microbial diversity within the chicken gut microbiome revealed by metagenomics and culture.</title>
        <authorList>
            <person name="Gilroy R."/>
            <person name="Ravi A."/>
            <person name="Getino M."/>
            <person name="Pursley I."/>
            <person name="Horton D.L."/>
            <person name="Alikhan N.F."/>
            <person name="Baker D."/>
            <person name="Gharbi K."/>
            <person name="Hall N."/>
            <person name="Watson M."/>
            <person name="Adriaenssens E.M."/>
            <person name="Foster-Nyarko E."/>
            <person name="Jarju S."/>
            <person name="Secka A."/>
            <person name="Antonio M."/>
            <person name="Oren A."/>
            <person name="Chaudhuri R.R."/>
            <person name="La Ragione R."/>
            <person name="Hildebrand F."/>
            <person name="Pallen M.J."/>
        </authorList>
    </citation>
    <scope>NUCLEOTIDE SEQUENCE</scope>
    <source>
        <strain evidence="10">A6-441</strain>
    </source>
</reference>
<feature type="transmembrane region" description="Helical" evidence="8">
    <location>
        <begin position="21"/>
        <end position="41"/>
    </location>
</feature>
<dbReference type="Pfam" id="PF18967">
    <property type="entry name" value="PycTM"/>
    <property type="match status" value="1"/>
</dbReference>
<dbReference type="Pfam" id="PF08239">
    <property type="entry name" value="SH3_3"/>
    <property type="match status" value="1"/>
</dbReference>
<protein>
    <recommendedName>
        <fullName evidence="9">SH3b domain-containing protein</fullName>
    </recommendedName>
</protein>
<evidence type="ECO:0000256" key="2">
    <source>
        <dbReference type="ARBA" id="ARBA00022475"/>
    </source>
</evidence>
<dbReference type="SMART" id="SM00287">
    <property type="entry name" value="SH3b"/>
    <property type="match status" value="1"/>
</dbReference>
<dbReference type="Proteomes" id="UP000724657">
    <property type="component" value="Unassembled WGS sequence"/>
</dbReference>
<accession>A0A9E2KXB7</accession>
<proteinExistence type="predicted"/>
<feature type="transmembrane region" description="Helical" evidence="8">
    <location>
        <begin position="162"/>
        <end position="181"/>
    </location>
</feature>